<evidence type="ECO:0000313" key="2">
    <source>
        <dbReference type="EMBL" id="EHY30883.1"/>
    </source>
</evidence>
<evidence type="ECO:0000313" key="3">
    <source>
        <dbReference type="Proteomes" id="UP000004956"/>
    </source>
</evidence>
<gene>
    <name evidence="2" type="ORF">HMPREF9440_01758</name>
</gene>
<dbReference type="HOGENOM" id="CLU_3277669_0_0_4"/>
<accession>H3KG79</accession>
<feature type="region of interest" description="Disordered" evidence="1">
    <location>
        <begin position="1"/>
        <end position="41"/>
    </location>
</feature>
<evidence type="ECO:0000256" key="1">
    <source>
        <dbReference type="SAM" id="MobiDB-lite"/>
    </source>
</evidence>
<dbReference type="EMBL" id="AFBQ01000261">
    <property type="protein sequence ID" value="EHY30883.1"/>
    <property type="molecule type" value="Genomic_DNA"/>
</dbReference>
<sequence>MVNSDETTSPTPSDERRAARHRSVRPFVHANSAQPYFVGGT</sequence>
<dbReference type="Proteomes" id="UP000004956">
    <property type="component" value="Unassembled WGS sequence"/>
</dbReference>
<protein>
    <submittedName>
        <fullName evidence="2">Uncharacterized protein</fullName>
    </submittedName>
</protein>
<proteinExistence type="predicted"/>
<dbReference type="AlphaFoldDB" id="H3KG79"/>
<reference evidence="2 3" key="1">
    <citation type="submission" date="2011-11" db="EMBL/GenBank/DDBJ databases">
        <authorList>
            <person name="Weinstock G."/>
            <person name="Sodergren E."/>
            <person name="Clifton S."/>
            <person name="Fulton L."/>
            <person name="Fulton B."/>
            <person name="Courtney L."/>
            <person name="Fronick C."/>
            <person name="Harrison M."/>
            <person name="Strong C."/>
            <person name="Farmer C."/>
            <person name="Delahaunty K."/>
            <person name="Markovic C."/>
            <person name="Hall O."/>
            <person name="Minx P."/>
            <person name="Tomlinson C."/>
            <person name="Mitreva M."/>
            <person name="Hou S."/>
            <person name="Chen J."/>
            <person name="Wollam A."/>
            <person name="Pepin K.H."/>
            <person name="Johnson M."/>
            <person name="Bhonagiri V."/>
            <person name="Zhang X."/>
            <person name="Suruliraj S."/>
            <person name="Warren W."/>
            <person name="Chinwalla A."/>
            <person name="Mardis E.R."/>
            <person name="Wilson R.K."/>
        </authorList>
    </citation>
    <scope>NUCLEOTIDE SEQUENCE [LARGE SCALE GENOMIC DNA]</scope>
    <source>
        <strain evidence="2 3">YIT 11816</strain>
    </source>
</reference>
<comment type="caution">
    <text evidence="2">The sequence shown here is derived from an EMBL/GenBank/DDBJ whole genome shotgun (WGS) entry which is preliminary data.</text>
</comment>
<name>H3KG79_9BURK</name>
<keyword evidence="3" id="KW-1185">Reference proteome</keyword>
<feature type="compositionally biased region" description="Polar residues" evidence="1">
    <location>
        <begin position="1"/>
        <end position="12"/>
    </location>
</feature>
<organism evidence="2 3">
    <name type="scientific">Sutterella parvirubra YIT 11816</name>
    <dbReference type="NCBI Taxonomy" id="762967"/>
    <lineage>
        <taxon>Bacteria</taxon>
        <taxon>Pseudomonadati</taxon>
        <taxon>Pseudomonadota</taxon>
        <taxon>Betaproteobacteria</taxon>
        <taxon>Burkholderiales</taxon>
        <taxon>Sutterellaceae</taxon>
        <taxon>Sutterella</taxon>
    </lineage>
</organism>